<name>A0AAV4C9I7_9GAST</name>
<proteinExistence type="predicted"/>
<dbReference type="AlphaFoldDB" id="A0AAV4C9I7"/>
<organism evidence="1 2">
    <name type="scientific">Plakobranchus ocellatus</name>
    <dbReference type="NCBI Taxonomy" id="259542"/>
    <lineage>
        <taxon>Eukaryota</taxon>
        <taxon>Metazoa</taxon>
        <taxon>Spiralia</taxon>
        <taxon>Lophotrochozoa</taxon>
        <taxon>Mollusca</taxon>
        <taxon>Gastropoda</taxon>
        <taxon>Heterobranchia</taxon>
        <taxon>Euthyneura</taxon>
        <taxon>Panpulmonata</taxon>
        <taxon>Sacoglossa</taxon>
        <taxon>Placobranchoidea</taxon>
        <taxon>Plakobranchidae</taxon>
        <taxon>Plakobranchus</taxon>
    </lineage>
</organism>
<evidence type="ECO:0000313" key="2">
    <source>
        <dbReference type="Proteomes" id="UP000735302"/>
    </source>
</evidence>
<comment type="caution">
    <text evidence="1">The sequence shown here is derived from an EMBL/GenBank/DDBJ whole genome shotgun (WGS) entry which is preliminary data.</text>
</comment>
<gene>
    <name evidence="1" type="ORF">PoB_005486000</name>
</gene>
<accession>A0AAV4C9I7</accession>
<protein>
    <submittedName>
        <fullName evidence="1">Uncharacterized protein</fullName>
    </submittedName>
</protein>
<reference evidence="1 2" key="1">
    <citation type="journal article" date="2021" name="Elife">
        <title>Chloroplast acquisition without the gene transfer in kleptoplastic sea slugs, Plakobranchus ocellatus.</title>
        <authorList>
            <person name="Maeda T."/>
            <person name="Takahashi S."/>
            <person name="Yoshida T."/>
            <person name="Shimamura S."/>
            <person name="Takaki Y."/>
            <person name="Nagai Y."/>
            <person name="Toyoda A."/>
            <person name="Suzuki Y."/>
            <person name="Arimoto A."/>
            <person name="Ishii H."/>
            <person name="Satoh N."/>
            <person name="Nishiyama T."/>
            <person name="Hasebe M."/>
            <person name="Maruyama T."/>
            <person name="Minagawa J."/>
            <person name="Obokata J."/>
            <person name="Shigenobu S."/>
        </authorList>
    </citation>
    <scope>NUCLEOTIDE SEQUENCE [LARGE SCALE GENOMIC DNA]</scope>
</reference>
<dbReference type="Proteomes" id="UP000735302">
    <property type="component" value="Unassembled WGS sequence"/>
</dbReference>
<sequence>MMMPEAKKLYRKTYNLFNTYMISSVGDTSRLLQEGNRTHDKEFSAYARARLFVQGRLTEEDPCRYETRFANPGSSSNSHLFLTRVRIDGFYGYSLFTIR</sequence>
<evidence type="ECO:0000313" key="1">
    <source>
        <dbReference type="EMBL" id="GFO28355.1"/>
    </source>
</evidence>
<dbReference type="EMBL" id="BLXT01006036">
    <property type="protein sequence ID" value="GFO28355.1"/>
    <property type="molecule type" value="Genomic_DNA"/>
</dbReference>
<keyword evidence="2" id="KW-1185">Reference proteome</keyword>